<proteinExistence type="predicted"/>
<evidence type="ECO:0000313" key="2">
    <source>
        <dbReference type="Proteomes" id="UP001065322"/>
    </source>
</evidence>
<dbReference type="SUPFAM" id="SSF109998">
    <property type="entry name" value="Triger factor/SurA peptide-binding domain-like"/>
    <property type="match status" value="1"/>
</dbReference>
<accession>A0ABY6A585</accession>
<dbReference type="PROSITE" id="PS51257">
    <property type="entry name" value="PROKAR_LIPOPROTEIN"/>
    <property type="match status" value="1"/>
</dbReference>
<dbReference type="RefSeq" id="WP_260998175.1">
    <property type="nucleotide sequence ID" value="NZ_CP054475.1"/>
</dbReference>
<name>A0ABY6A585_9GAMM</name>
<keyword evidence="2" id="KW-1185">Reference proteome</keyword>
<gene>
    <name evidence="1" type="ORF">HUF19_01480</name>
</gene>
<organism evidence="1 2">
    <name type="scientific">Thalassolituus hydrocarboniclasticus</name>
    <dbReference type="NCBI Taxonomy" id="2742796"/>
    <lineage>
        <taxon>Bacteria</taxon>
        <taxon>Pseudomonadati</taxon>
        <taxon>Pseudomonadota</taxon>
        <taxon>Gammaproteobacteria</taxon>
        <taxon>Oceanospirillales</taxon>
        <taxon>Oceanospirillaceae</taxon>
        <taxon>Thalassolituus</taxon>
    </lineage>
</organism>
<dbReference type="Proteomes" id="UP001065322">
    <property type="component" value="Chromosome"/>
</dbReference>
<dbReference type="InterPro" id="IPR027304">
    <property type="entry name" value="Trigger_fact/SurA_dom_sf"/>
</dbReference>
<evidence type="ECO:0000313" key="1">
    <source>
        <dbReference type="EMBL" id="UXD86197.1"/>
    </source>
</evidence>
<protein>
    <recommendedName>
        <fullName evidence="3">Peptidyl-prolyl cis-trans isomerase, EpsD family</fullName>
    </recommendedName>
</protein>
<sequence length="266" mass="30068">MMVRLLALIPVFFLASCNQVSDEPVQNIVAKVGNGSISYDELEYQASRLAGKGAVNVLNNSEQRRQLVDSMALTLLFAQKQQEMMSEEELAKIELATQAYRRELLAKEYIERNLPRKVPSQKDVESYYLSHLDQFGGGEKYRLTVISLSDQCAVKPVWLDSSREQSVITEVEKLDCAKKVSSALYSSKQLKGTYPSLPDDLIVGRDYWVRAGGIQEVLHIESKREGSPKPLAEVSSDIRKSLAPSFLREALQEERLKFSKEIEYLD</sequence>
<reference evidence="2" key="1">
    <citation type="submission" date="2020-06" db="EMBL/GenBank/DDBJ databases">
        <title>Thalassolituus marinus alknpb1M-1, a hydrocarbon-degrading bacterium isolated from the deep-sea overlying water using an in-situ strategy from the South China Sea basin.</title>
        <authorList>
            <person name="Dong C."/>
            <person name="Chen Y."/>
            <person name="Shao Z."/>
        </authorList>
    </citation>
    <scope>NUCLEOTIDE SEQUENCE [LARGE SCALE GENOMIC DNA]</scope>
    <source>
        <strain evidence="2">alknpb1M-1</strain>
    </source>
</reference>
<evidence type="ECO:0008006" key="3">
    <source>
        <dbReference type="Google" id="ProtNLM"/>
    </source>
</evidence>
<dbReference type="EMBL" id="CP054475">
    <property type="protein sequence ID" value="UXD86197.1"/>
    <property type="molecule type" value="Genomic_DNA"/>
</dbReference>